<evidence type="ECO:0008006" key="5">
    <source>
        <dbReference type="Google" id="ProtNLM"/>
    </source>
</evidence>
<feature type="signal peptide" evidence="2">
    <location>
        <begin position="1"/>
        <end position="19"/>
    </location>
</feature>
<dbReference type="VEuPathDB" id="FungiDB:CCM_04814"/>
<dbReference type="InParanoid" id="G3JEP3"/>
<reference evidence="3 4" key="1">
    <citation type="journal article" date="2011" name="Genome Biol.">
        <title>Genome sequence of the insect pathogenic fungus Cordyceps militaris, a valued traditional Chinese medicine.</title>
        <authorList>
            <person name="Zheng P."/>
            <person name="Xia Y."/>
            <person name="Xiao G."/>
            <person name="Xiong C."/>
            <person name="Hu X."/>
            <person name="Zhang S."/>
            <person name="Zheng H."/>
            <person name="Huang Y."/>
            <person name="Zhou Y."/>
            <person name="Wang S."/>
            <person name="Zhao G.P."/>
            <person name="Liu X."/>
            <person name="St Leger R.J."/>
            <person name="Wang C."/>
        </authorList>
    </citation>
    <scope>NUCLEOTIDE SEQUENCE [LARGE SCALE GENOMIC DNA]</scope>
    <source>
        <strain evidence="3 4">CM01</strain>
    </source>
</reference>
<evidence type="ECO:0000313" key="4">
    <source>
        <dbReference type="Proteomes" id="UP000001610"/>
    </source>
</evidence>
<evidence type="ECO:0000256" key="1">
    <source>
        <dbReference type="SAM" id="MobiDB-lite"/>
    </source>
</evidence>
<evidence type="ECO:0000256" key="2">
    <source>
        <dbReference type="SAM" id="SignalP"/>
    </source>
</evidence>
<accession>G3JEP3</accession>
<dbReference type="EMBL" id="JH126401">
    <property type="protein sequence ID" value="EGX93440.1"/>
    <property type="molecule type" value="Genomic_DNA"/>
</dbReference>
<organism evidence="3 4">
    <name type="scientific">Cordyceps militaris (strain CM01)</name>
    <name type="common">Caterpillar fungus</name>
    <dbReference type="NCBI Taxonomy" id="983644"/>
    <lineage>
        <taxon>Eukaryota</taxon>
        <taxon>Fungi</taxon>
        <taxon>Dikarya</taxon>
        <taxon>Ascomycota</taxon>
        <taxon>Pezizomycotina</taxon>
        <taxon>Sordariomycetes</taxon>
        <taxon>Hypocreomycetidae</taxon>
        <taxon>Hypocreales</taxon>
        <taxon>Cordycipitaceae</taxon>
        <taxon>Cordyceps</taxon>
    </lineage>
</organism>
<proteinExistence type="predicted"/>
<dbReference type="HOGENOM" id="CLU_658984_0_0_1"/>
<dbReference type="OrthoDB" id="4259138at2759"/>
<dbReference type="AlphaFoldDB" id="G3JEP3"/>
<feature type="compositionally biased region" description="Basic and acidic residues" evidence="1">
    <location>
        <begin position="137"/>
        <end position="152"/>
    </location>
</feature>
<dbReference type="KEGG" id="cmt:CCM_04814"/>
<feature type="region of interest" description="Disordered" evidence="1">
    <location>
        <begin position="133"/>
        <end position="152"/>
    </location>
</feature>
<sequence length="422" mass="46858">MWWSRVSLIASVFVSIASAGVLATNGSFDTSDAFELLYPRDNPSSKIDDLFELGNSCKGKVQVLQGWLDEIKKMHSDFETAAREASGIPPFAVVFRTFFGTMPLKGMVEDTGTMEEVKTRIAGVTQFLNGGGLRSARRPDSEFEHEDPDSAVRDDKGEYIVSERDPNTNVPVAYLGIHNVFSGLNWRFQHVFWCNNFKGYVFAANEKICSDTLQGAVTPETPDVVQGIPGVEPFTIGERGRLLLLCPPIFGEDGKTVTAHSFPSLAEAVDPDNYPEGDLRQQKYQLDRMLPRSATFYHELYHLTDNNDTPDSSYSLKKILEAAKKEGPVRSLYARNPESYVYAAVANYLYLNGPFINQRVVYSEGFSSDFLLDVSYSSSSSLSASPSAKYPPFSPSLRSSALFVALADGHERHELMDWVKAN</sequence>
<protein>
    <recommendedName>
        <fullName evidence="5">Metallopeptidase, catalytic domain</fullName>
    </recommendedName>
</protein>
<dbReference type="GeneID" id="18166835"/>
<dbReference type="OMA" id="REGNSHN"/>
<dbReference type="eggNOG" id="ENOG502SJ1B">
    <property type="taxonomic scope" value="Eukaryota"/>
</dbReference>
<name>G3JEP3_CORMM</name>
<keyword evidence="2" id="KW-0732">Signal</keyword>
<evidence type="ECO:0000313" key="3">
    <source>
        <dbReference type="EMBL" id="EGX93440.1"/>
    </source>
</evidence>
<feature type="chain" id="PRO_5003446145" description="Metallopeptidase, catalytic domain" evidence="2">
    <location>
        <begin position="20"/>
        <end position="422"/>
    </location>
</feature>
<keyword evidence="4" id="KW-1185">Reference proteome</keyword>
<dbReference type="RefSeq" id="XP_006670023.1">
    <property type="nucleotide sequence ID" value="XM_006669960.1"/>
</dbReference>
<gene>
    <name evidence="3" type="ORF">CCM_04814</name>
</gene>
<dbReference type="Proteomes" id="UP000001610">
    <property type="component" value="Unassembled WGS sequence"/>
</dbReference>